<accession>A0ACB8V4D8</accession>
<reference evidence="1" key="1">
    <citation type="journal article" date="2022" name="bioRxiv">
        <title>Population genetic analysis of Ophidiomyces ophidiicola, the causative agent of snake fungal disease, indicates recent introductions to the USA.</title>
        <authorList>
            <person name="Ladner J.T."/>
            <person name="Palmer J.M."/>
            <person name="Ettinger C.L."/>
            <person name="Stajich J.E."/>
            <person name="Farrell T.M."/>
            <person name="Glorioso B.M."/>
            <person name="Lawson B."/>
            <person name="Price S.J."/>
            <person name="Stengle A.G."/>
            <person name="Grear D.A."/>
            <person name="Lorch J.M."/>
        </authorList>
    </citation>
    <scope>NUCLEOTIDE SEQUENCE</scope>
    <source>
        <strain evidence="1">NWHC 24266-5</strain>
    </source>
</reference>
<protein>
    <submittedName>
        <fullName evidence="1">Uncharacterized protein</fullName>
    </submittedName>
</protein>
<proteinExistence type="predicted"/>
<evidence type="ECO:0000313" key="1">
    <source>
        <dbReference type="EMBL" id="KAI2392258.1"/>
    </source>
</evidence>
<name>A0ACB8V4D8_9EURO</name>
<dbReference type="EMBL" id="JALBCA010000007">
    <property type="protein sequence ID" value="KAI2392258.1"/>
    <property type="molecule type" value="Genomic_DNA"/>
</dbReference>
<sequence length="813" mass="90525">MPFFHKNKSQPSIPEVFETGGVNNNLPRTTDTRLPVHHPLATPGNQTQQLPYPFSNEQVVPALQTQQHYEESYTHPAHTVSRFSRDPPDSPPASSHQRVARPALNLVSTSSLGLGSSSDLSSAEPSYTPLSSEASPSVESHSRKLRKTLFGLTSKDKNKDKDSSLRSSRLGRTLSVRRKSPGRVPPVQQVPSERLFDPELEPKEEQLEDNNRMPLRLKRTPHAVSPSPSLVERSSNIEPQPFEPPRIQRVNTEPFTRDCYPQELNSGPPHPQLQIDKGHLHQPTNQVGGPHTFLDHTTAARSQSPQSDAHNTTRPPSQQSIGPPSPLNPQYQCPESNPQKFHFRQSLQPPVGQGSAQIGMDRQAGLRQSTDSMLTGQNSQPPTLTPGSSFKGNLSQASSNDLERTNPPLPPVKDREDFSDIDVRALIQKHEELQAKYIKVKRYYFEREAQVQQLQNTVAHQRMSTSRTVFDDNEYSTRFSRLDGAINNLAFNIRKDWKSIPQWLQPVVNEDAYIVGTKEMTAVGRACLTRWLVDELFDRYFHPSLEPTLSRQLKMIERNVRQMAKATTEEEKENHVAKLSTWRRTTLDGLEQVLTGKLAEDHRSTLTRSLVEKLTASLGMNLKDPAPPGLENGVSMIVELAVGIAANIPLESRDVLVEYFLPGAPVAESHMKLETTLPPLTNIPPESRLSSEPSSAAADRGDQTSLKEFVLDNFTVDGENVKDATSSNSSYAKEGRKKSVFGSLISKKPHPTASQIIPEPSRQSSSLMRDGKERNEVDKDDTMRIRFAAFVAVEIRSKGVGTVLVKAPVYGLV</sequence>
<gene>
    <name evidence="1" type="ORF">LOY88_000640</name>
</gene>
<organism evidence="1">
    <name type="scientific">Ophidiomyces ophidiicola</name>
    <dbReference type="NCBI Taxonomy" id="1387563"/>
    <lineage>
        <taxon>Eukaryota</taxon>
        <taxon>Fungi</taxon>
        <taxon>Dikarya</taxon>
        <taxon>Ascomycota</taxon>
        <taxon>Pezizomycotina</taxon>
        <taxon>Eurotiomycetes</taxon>
        <taxon>Eurotiomycetidae</taxon>
        <taxon>Onygenales</taxon>
        <taxon>Onygenaceae</taxon>
        <taxon>Ophidiomyces</taxon>
    </lineage>
</organism>
<comment type="caution">
    <text evidence="1">The sequence shown here is derived from an EMBL/GenBank/DDBJ whole genome shotgun (WGS) entry which is preliminary data.</text>
</comment>